<sequence>MPRYLQLCDNMYLLFDLVVVETYYCDCVVESEKFYKVLLQNHISNEQLTDLSTLPSQRSKAGFSYQLPSQSSGQGSGSCSSSDINRTQCPICRSTYKNISTSWELISAKSPKSHRRQISGIVLRLISRTGRPSDTFPEVDSDGVTDGNEETSFTVIGHKHNPAENV</sequence>
<protein>
    <submittedName>
        <fullName evidence="2">Uncharacterized protein</fullName>
    </submittedName>
</protein>
<reference evidence="2" key="1">
    <citation type="journal article" date="2009" name="Nature">
        <title>The Schistosoma japonicum genome reveals features of host-parasite interplay.</title>
        <authorList>
            <person name="Liu F."/>
            <person name="Zhou Y."/>
            <person name="Wang Z.Q."/>
            <person name="Lu G."/>
            <person name="Zheng H."/>
            <person name="Brindley P.J."/>
            <person name="McManus D.P."/>
            <person name="Blair D."/>
            <person name="Zhang Q.H."/>
            <person name="Zhong Y."/>
            <person name="Wang S."/>
            <person name="Han Z.G."/>
            <person name="Chen Z."/>
        </authorList>
    </citation>
    <scope>NUCLEOTIDE SEQUENCE</scope>
    <source>
        <strain evidence="2">Anhui</strain>
    </source>
</reference>
<evidence type="ECO:0000313" key="2">
    <source>
        <dbReference type="EMBL" id="CAX70941.1"/>
    </source>
</evidence>
<dbReference type="EMBL" id="FN315209">
    <property type="protein sequence ID" value="CAX70941.1"/>
    <property type="molecule type" value="mRNA"/>
</dbReference>
<reference evidence="2" key="2">
    <citation type="submission" date="2009-03" db="EMBL/GenBank/DDBJ databases">
        <authorList>
            <person name="Gang L."/>
        </authorList>
    </citation>
    <scope>NUCLEOTIDE SEQUENCE</scope>
    <source>
        <strain evidence="2">Anhui</strain>
    </source>
</reference>
<feature type="compositionally biased region" description="Low complexity" evidence="1">
    <location>
        <begin position="69"/>
        <end position="82"/>
    </location>
</feature>
<accession>C1L8B3</accession>
<name>C1L8B3_SCHJA</name>
<feature type="region of interest" description="Disordered" evidence="1">
    <location>
        <begin position="63"/>
        <end position="83"/>
    </location>
</feature>
<proteinExistence type="evidence at transcript level"/>
<evidence type="ECO:0000256" key="1">
    <source>
        <dbReference type="SAM" id="MobiDB-lite"/>
    </source>
</evidence>
<dbReference type="AlphaFoldDB" id="C1L8B3"/>
<organism evidence="2">
    <name type="scientific">Schistosoma japonicum</name>
    <name type="common">Blood fluke</name>
    <dbReference type="NCBI Taxonomy" id="6182"/>
    <lineage>
        <taxon>Eukaryota</taxon>
        <taxon>Metazoa</taxon>
        <taxon>Spiralia</taxon>
        <taxon>Lophotrochozoa</taxon>
        <taxon>Platyhelminthes</taxon>
        <taxon>Trematoda</taxon>
        <taxon>Digenea</taxon>
        <taxon>Strigeidida</taxon>
        <taxon>Schistosomatoidea</taxon>
        <taxon>Schistosomatidae</taxon>
        <taxon>Schistosoma</taxon>
    </lineage>
</organism>